<dbReference type="EMBL" id="MLIQ01000022">
    <property type="protein sequence ID" value="OHU51597.1"/>
    <property type="molecule type" value="Genomic_DNA"/>
</dbReference>
<dbReference type="Proteomes" id="UP000179441">
    <property type="component" value="Unassembled WGS sequence"/>
</dbReference>
<protein>
    <submittedName>
        <fullName evidence="8">TetR family transcriptional regulator</fullName>
    </submittedName>
</protein>
<keyword evidence="9" id="KW-1185">Reference proteome</keyword>
<dbReference type="PANTHER" id="PTHR30055:SF151">
    <property type="entry name" value="TRANSCRIPTIONAL REGULATORY PROTEIN"/>
    <property type="match status" value="1"/>
</dbReference>
<dbReference type="EMBL" id="MLIS01000003">
    <property type="protein sequence ID" value="OHU76391.1"/>
    <property type="molecule type" value="Genomic_DNA"/>
</dbReference>
<gene>
    <name evidence="6" type="ORF">BKG62_23330</name>
    <name evidence="7" type="ORF">BKG82_19095</name>
    <name evidence="8" type="ORF">BKG84_24095</name>
</gene>
<evidence type="ECO:0000259" key="5">
    <source>
        <dbReference type="PROSITE" id="PS50977"/>
    </source>
</evidence>
<dbReference type="Proteomes" id="UP000180043">
    <property type="component" value="Unassembled WGS sequence"/>
</dbReference>
<dbReference type="Gene3D" id="1.10.357.10">
    <property type="entry name" value="Tetracycline Repressor, domain 2"/>
    <property type="match status" value="1"/>
</dbReference>
<dbReference type="SUPFAM" id="SSF48498">
    <property type="entry name" value="Tetracyclin repressor-like, C-terminal domain"/>
    <property type="match status" value="1"/>
</dbReference>
<evidence type="ECO:0000313" key="11">
    <source>
        <dbReference type="Proteomes" id="UP000180113"/>
    </source>
</evidence>
<dbReference type="RefSeq" id="WP_030093737.1">
    <property type="nucleotide sequence ID" value="NZ_CP050145.1"/>
</dbReference>
<dbReference type="SUPFAM" id="SSF46689">
    <property type="entry name" value="Homeodomain-like"/>
    <property type="match status" value="1"/>
</dbReference>
<evidence type="ECO:0000256" key="2">
    <source>
        <dbReference type="ARBA" id="ARBA00023125"/>
    </source>
</evidence>
<dbReference type="InterPro" id="IPR009057">
    <property type="entry name" value="Homeodomain-like_sf"/>
</dbReference>
<dbReference type="PROSITE" id="PS50977">
    <property type="entry name" value="HTH_TETR_2"/>
    <property type="match status" value="1"/>
</dbReference>
<keyword evidence="3" id="KW-0804">Transcription</keyword>
<dbReference type="PANTHER" id="PTHR30055">
    <property type="entry name" value="HTH-TYPE TRANSCRIPTIONAL REGULATOR RUTR"/>
    <property type="match status" value="1"/>
</dbReference>
<name>A0A1S1LYG6_MYCCH</name>
<keyword evidence="2 4" id="KW-0238">DNA-binding</keyword>
<dbReference type="GO" id="GO:0003700">
    <property type="term" value="F:DNA-binding transcription factor activity"/>
    <property type="evidence" value="ECO:0007669"/>
    <property type="project" value="TreeGrafter"/>
</dbReference>
<dbReference type="InterPro" id="IPR036271">
    <property type="entry name" value="Tet_transcr_reg_TetR-rel_C_sf"/>
</dbReference>
<comment type="caution">
    <text evidence="8">The sequence shown here is derived from an EMBL/GenBank/DDBJ whole genome shotgun (WGS) entry which is preliminary data.</text>
</comment>
<evidence type="ECO:0000313" key="10">
    <source>
        <dbReference type="Proteomes" id="UP000180043"/>
    </source>
</evidence>
<reference evidence="6 11" key="1">
    <citation type="submission" date="2016-10" db="EMBL/GenBank/DDBJ databases">
        <title>Evaluation of Human, Animal and Environmental Mycobacterium chelonae Isolates by Core Genome Phylogenomic Analysis, Targeted Gene Comparison, and Anti-microbial Susceptibility Patterns: A Tale of Mistaken Identities.</title>
        <authorList>
            <person name="Fogelson S.B."/>
            <person name="Camus A.C."/>
            <person name="Lorenz W."/>
            <person name="Vasireddy R."/>
            <person name="Vasireddy S."/>
            <person name="Smith T."/>
            <person name="Brown-Elliott B.A."/>
            <person name="Wallace R.J.Jr."/>
            <person name="Hasan N.A."/>
            <person name="Reischl U."/>
            <person name="Sanchez S."/>
        </authorList>
    </citation>
    <scope>NUCLEOTIDE SEQUENCE [LARGE SCALE GENOMIC DNA]</scope>
    <source>
        <strain evidence="6 11">42895</strain>
    </source>
</reference>
<evidence type="ECO:0000313" key="8">
    <source>
        <dbReference type="EMBL" id="OHU76391.1"/>
    </source>
</evidence>
<dbReference type="AlphaFoldDB" id="A0A1S1LYG6"/>
<keyword evidence="1" id="KW-0805">Transcription regulation</keyword>
<proteinExistence type="predicted"/>
<accession>A0A1S1LYG6</accession>
<organism evidence="8 9">
    <name type="scientific">Mycobacteroides chelonae</name>
    <name type="common">Mycobacterium chelonae</name>
    <dbReference type="NCBI Taxonomy" id="1774"/>
    <lineage>
        <taxon>Bacteria</taxon>
        <taxon>Bacillati</taxon>
        <taxon>Actinomycetota</taxon>
        <taxon>Actinomycetes</taxon>
        <taxon>Mycobacteriales</taxon>
        <taxon>Mycobacteriaceae</taxon>
        <taxon>Mycobacteroides</taxon>
    </lineage>
</organism>
<feature type="domain" description="HTH tetR-type" evidence="5">
    <location>
        <begin position="5"/>
        <end position="65"/>
    </location>
</feature>
<sequence length="227" mass="24593">MTDPRLTLESIVAQAITIADSDGLAGVSMRKIADALGVGAMSLYRHVADKDALLVEMTAEVTRRFAYPQEMMGDPDWRTRVRVAVEYDFNLYSTHPWVLLAYAVPRNGMQPETLVCFDWLLETFSHLGVPVPEAAELAFQVWSYSQGVGLGAVGGQLVSPGARTDFSGLSELIDGNVGVPESPRLAALVGVGDLPQVTNPREVIVKGVEILCDGIARRYASATDSRR</sequence>
<evidence type="ECO:0000313" key="7">
    <source>
        <dbReference type="EMBL" id="OHU51597.1"/>
    </source>
</evidence>
<evidence type="ECO:0000256" key="4">
    <source>
        <dbReference type="PROSITE-ProRule" id="PRU00335"/>
    </source>
</evidence>
<evidence type="ECO:0000313" key="6">
    <source>
        <dbReference type="EMBL" id="OHT47615.1"/>
    </source>
</evidence>
<evidence type="ECO:0000256" key="1">
    <source>
        <dbReference type="ARBA" id="ARBA00023015"/>
    </source>
</evidence>
<feature type="DNA-binding region" description="H-T-H motif" evidence="4">
    <location>
        <begin position="28"/>
        <end position="47"/>
    </location>
</feature>
<evidence type="ECO:0000313" key="9">
    <source>
        <dbReference type="Proteomes" id="UP000179441"/>
    </source>
</evidence>
<reference evidence="9 10" key="2">
    <citation type="submission" date="2016-10" db="EMBL/GenBank/DDBJ databases">
        <title>Evaluation of Human, Veterinary and Environmental Mycobacterium chelonae Isolates by Core Genome Phylogenomic Analysis, Targeted Gene Comparison, and Anti-microbial Susceptibility Patterns: A Tale of Mistaken Identities.</title>
        <authorList>
            <person name="Fogelson S.B."/>
            <person name="Camus A.C."/>
            <person name="Lorenz W."/>
            <person name="Vasireddy R."/>
            <person name="Vasireddy S."/>
            <person name="Smith T."/>
            <person name="Brown-Elliott B.A."/>
            <person name="Wallace R.J.Jr."/>
            <person name="Hasan N.A."/>
            <person name="Reischl U."/>
            <person name="Sanchez S."/>
        </authorList>
    </citation>
    <scope>NUCLEOTIDE SEQUENCE [LARGE SCALE GENOMIC DNA]</scope>
    <source>
        <strain evidence="7 10">15515</strain>
        <strain evidence="8 9">15518</strain>
    </source>
</reference>
<dbReference type="EMBL" id="MLHW01000021">
    <property type="protein sequence ID" value="OHT47615.1"/>
    <property type="molecule type" value="Genomic_DNA"/>
</dbReference>
<dbReference type="GO" id="GO:0000976">
    <property type="term" value="F:transcription cis-regulatory region binding"/>
    <property type="evidence" value="ECO:0007669"/>
    <property type="project" value="TreeGrafter"/>
</dbReference>
<dbReference type="InterPro" id="IPR050109">
    <property type="entry name" value="HTH-type_TetR-like_transc_reg"/>
</dbReference>
<dbReference type="Proteomes" id="UP000180113">
    <property type="component" value="Unassembled WGS sequence"/>
</dbReference>
<evidence type="ECO:0000256" key="3">
    <source>
        <dbReference type="ARBA" id="ARBA00023163"/>
    </source>
</evidence>
<dbReference type="InterPro" id="IPR001647">
    <property type="entry name" value="HTH_TetR"/>
</dbReference>
<dbReference type="Pfam" id="PF00440">
    <property type="entry name" value="TetR_N"/>
    <property type="match status" value="1"/>
</dbReference>